<gene>
    <name evidence="1" type="ORF">HPB50_025651</name>
</gene>
<protein>
    <submittedName>
        <fullName evidence="1">Uncharacterized protein</fullName>
    </submittedName>
</protein>
<proteinExistence type="predicted"/>
<organism evidence="1 2">
    <name type="scientific">Hyalomma asiaticum</name>
    <name type="common">Tick</name>
    <dbReference type="NCBI Taxonomy" id="266040"/>
    <lineage>
        <taxon>Eukaryota</taxon>
        <taxon>Metazoa</taxon>
        <taxon>Ecdysozoa</taxon>
        <taxon>Arthropoda</taxon>
        <taxon>Chelicerata</taxon>
        <taxon>Arachnida</taxon>
        <taxon>Acari</taxon>
        <taxon>Parasitiformes</taxon>
        <taxon>Ixodida</taxon>
        <taxon>Ixodoidea</taxon>
        <taxon>Ixodidae</taxon>
        <taxon>Hyalomminae</taxon>
        <taxon>Hyalomma</taxon>
    </lineage>
</organism>
<sequence length="73" mass="7828">MERRLCRSSSIGALRVMGGTSRRPDPEAVECRRKVPSLSLALSPLCDRLPMGAKSAAPPIVKGVQCDHAVVWG</sequence>
<comment type="caution">
    <text evidence="1">The sequence shown here is derived from an EMBL/GenBank/DDBJ whole genome shotgun (WGS) entry which is preliminary data.</text>
</comment>
<name>A0ACB7TQX1_HYAAI</name>
<accession>A0ACB7TQX1</accession>
<reference evidence="1" key="1">
    <citation type="submission" date="2020-05" db="EMBL/GenBank/DDBJ databases">
        <title>Large-scale comparative analyses of tick genomes elucidate their genetic diversity and vector capacities.</title>
        <authorList>
            <person name="Jia N."/>
            <person name="Wang J."/>
            <person name="Shi W."/>
            <person name="Du L."/>
            <person name="Sun Y."/>
            <person name="Zhan W."/>
            <person name="Jiang J."/>
            <person name="Wang Q."/>
            <person name="Zhang B."/>
            <person name="Ji P."/>
            <person name="Sakyi L.B."/>
            <person name="Cui X."/>
            <person name="Yuan T."/>
            <person name="Jiang B."/>
            <person name="Yang W."/>
            <person name="Lam T.T.-Y."/>
            <person name="Chang Q."/>
            <person name="Ding S."/>
            <person name="Wang X."/>
            <person name="Zhu J."/>
            <person name="Ruan X."/>
            <person name="Zhao L."/>
            <person name="Wei J."/>
            <person name="Que T."/>
            <person name="Du C."/>
            <person name="Cheng J."/>
            <person name="Dai P."/>
            <person name="Han X."/>
            <person name="Huang E."/>
            <person name="Gao Y."/>
            <person name="Liu J."/>
            <person name="Shao H."/>
            <person name="Ye R."/>
            <person name="Li L."/>
            <person name="Wei W."/>
            <person name="Wang X."/>
            <person name="Wang C."/>
            <person name="Yang T."/>
            <person name="Huo Q."/>
            <person name="Li W."/>
            <person name="Guo W."/>
            <person name="Chen H."/>
            <person name="Zhou L."/>
            <person name="Ni X."/>
            <person name="Tian J."/>
            <person name="Zhou Y."/>
            <person name="Sheng Y."/>
            <person name="Liu T."/>
            <person name="Pan Y."/>
            <person name="Xia L."/>
            <person name="Li J."/>
            <person name="Zhao F."/>
            <person name="Cao W."/>
        </authorList>
    </citation>
    <scope>NUCLEOTIDE SEQUENCE</scope>
    <source>
        <strain evidence="1">Hyas-2018</strain>
    </source>
</reference>
<dbReference type="Proteomes" id="UP000821845">
    <property type="component" value="Chromosome 1"/>
</dbReference>
<keyword evidence="2" id="KW-1185">Reference proteome</keyword>
<evidence type="ECO:0000313" key="1">
    <source>
        <dbReference type="EMBL" id="KAH6948656.1"/>
    </source>
</evidence>
<dbReference type="EMBL" id="CM023481">
    <property type="protein sequence ID" value="KAH6948656.1"/>
    <property type="molecule type" value="Genomic_DNA"/>
</dbReference>
<evidence type="ECO:0000313" key="2">
    <source>
        <dbReference type="Proteomes" id="UP000821845"/>
    </source>
</evidence>